<evidence type="ECO:0000313" key="8">
    <source>
        <dbReference type="Proteomes" id="UP000184130"/>
    </source>
</evidence>
<dbReference type="InterPro" id="IPR012001">
    <property type="entry name" value="Thiamin_PyroP_enz_TPP-bd_dom"/>
</dbReference>
<keyword evidence="5" id="KW-0464">Manganese</keyword>
<dbReference type="OrthoDB" id="9791859at2"/>
<dbReference type="EMBL" id="FRBD01000001">
    <property type="protein sequence ID" value="SHK29381.1"/>
    <property type="molecule type" value="Genomic_DNA"/>
</dbReference>
<evidence type="ECO:0000256" key="2">
    <source>
        <dbReference type="ARBA" id="ARBA00022723"/>
    </source>
</evidence>
<evidence type="ECO:0000256" key="4">
    <source>
        <dbReference type="ARBA" id="ARBA00023052"/>
    </source>
</evidence>
<dbReference type="AlphaFoldDB" id="A0A1M6RA98"/>
<evidence type="ECO:0000313" key="7">
    <source>
        <dbReference type="EMBL" id="SHK29381.1"/>
    </source>
</evidence>
<dbReference type="RefSeq" id="WP_073203823.1">
    <property type="nucleotide sequence ID" value="NZ_FRBD01000001.1"/>
</dbReference>
<name>A0A1M6RA98_XYLRU</name>
<dbReference type="GO" id="GO:0046872">
    <property type="term" value="F:metal ion binding"/>
    <property type="evidence" value="ECO:0007669"/>
    <property type="project" value="UniProtKB-KW"/>
</dbReference>
<sequence length="574" mass="63855">MKYSNDKNAQILLSLLKAHHIRKVIASPGTTNIAIVGSMQHDEYFEMYSSVDERSACYMACGLAAESGEPVAIICTEATASRNYFPGLTEAYYRKLPILVIAGSHGEHAIGHLHSQVIDRTQSPKDTVKYSAYVNKIGNDKDAQHNTTIINRALIELWRHGGGPVLINIDASPRGFDTEELPSVKAIKYYNIEASFPSIEDVRIAIFIGAHTSMSEELSREIDKFCAVHDSVAFCDHTSGYRGKYEVNFALVCSQKNYKSKLLSPDLLIHIGEVSGDKYTTQALKPKKVWRVSEDGEIRDLFHSLDSVFEVDELSFFKHYSAGEGDKTTNLDRCKAEYQECLSAFPELGFGNIFVAKQLSSCLPENSVIHFGIFNSLRSWNFFELDSSIQSSCNVGGFGIDGALSTLIGASLANPQKLHFLVVGDLAFFYDLNALGNRHVGNNTRILLINNGRGIEFRKKDHPGYLFGESADLYIAAGGHFGNMSKTLVKSFTESLGFEYLTASNKEEFDATYEHFVTEELTEKPMIFEIFVETNDEIKNLDSVRNIKATDVPMMERITDTAKAGVKAILKKIK</sequence>
<evidence type="ECO:0000256" key="1">
    <source>
        <dbReference type="ARBA" id="ARBA00022679"/>
    </source>
</evidence>
<evidence type="ECO:0000256" key="5">
    <source>
        <dbReference type="ARBA" id="ARBA00023211"/>
    </source>
</evidence>
<proteinExistence type="predicted"/>
<dbReference type="PANTHER" id="PTHR42916">
    <property type="entry name" value="2-SUCCINYL-5-ENOLPYRUVYL-6-HYDROXY-3-CYCLOHEXENE-1-CARBOXYLATE SYNTHASE"/>
    <property type="match status" value="1"/>
</dbReference>
<dbReference type="GO" id="GO:0030976">
    <property type="term" value="F:thiamine pyrophosphate binding"/>
    <property type="evidence" value="ECO:0007669"/>
    <property type="project" value="InterPro"/>
</dbReference>
<reference evidence="7 8" key="1">
    <citation type="submission" date="2016-11" db="EMBL/GenBank/DDBJ databases">
        <authorList>
            <person name="Jaros S."/>
            <person name="Januszkiewicz K."/>
            <person name="Wedrychowicz H."/>
        </authorList>
    </citation>
    <scope>NUCLEOTIDE SEQUENCE [LARGE SCALE GENOMIC DNA]</scope>
    <source>
        <strain evidence="7 8">KHT3</strain>
    </source>
</reference>
<organism evidence="7 8">
    <name type="scientific">Xylanibacter ruminicola</name>
    <name type="common">Prevotella ruminicola</name>
    <dbReference type="NCBI Taxonomy" id="839"/>
    <lineage>
        <taxon>Bacteria</taxon>
        <taxon>Pseudomonadati</taxon>
        <taxon>Bacteroidota</taxon>
        <taxon>Bacteroidia</taxon>
        <taxon>Bacteroidales</taxon>
        <taxon>Prevotellaceae</taxon>
        <taxon>Xylanibacter</taxon>
    </lineage>
</organism>
<dbReference type="Proteomes" id="UP000184130">
    <property type="component" value="Unassembled WGS sequence"/>
</dbReference>
<dbReference type="Gene3D" id="3.40.50.1220">
    <property type="entry name" value="TPP-binding domain"/>
    <property type="match status" value="1"/>
</dbReference>
<dbReference type="PIRSF" id="PIRSF004983">
    <property type="entry name" value="MenD"/>
    <property type="match status" value="1"/>
</dbReference>
<dbReference type="InterPro" id="IPR004433">
    <property type="entry name" value="MenaQ_synth_MenD"/>
</dbReference>
<dbReference type="Gene3D" id="3.40.50.970">
    <property type="match status" value="2"/>
</dbReference>
<accession>A0A1M6RA98</accession>
<dbReference type="Pfam" id="PF02776">
    <property type="entry name" value="TPP_enzyme_N"/>
    <property type="match status" value="1"/>
</dbReference>
<keyword evidence="3" id="KW-0460">Magnesium</keyword>
<dbReference type="InterPro" id="IPR029061">
    <property type="entry name" value="THDP-binding"/>
</dbReference>
<protein>
    <submittedName>
        <fullName evidence="7">2-succinyl-5-enolpyruvyl-6-hydroxy-3-cyclohexene-1-carboxylate synthase</fullName>
    </submittedName>
</protein>
<dbReference type="CDD" id="cd07037">
    <property type="entry name" value="TPP_PYR_MenD"/>
    <property type="match status" value="1"/>
</dbReference>
<keyword evidence="4" id="KW-0786">Thiamine pyrophosphate</keyword>
<keyword evidence="1" id="KW-0808">Transferase</keyword>
<feature type="domain" description="Thiamine pyrophosphate enzyme N-terminal TPP-binding" evidence="6">
    <location>
        <begin position="9"/>
        <end position="120"/>
    </location>
</feature>
<evidence type="ECO:0000256" key="3">
    <source>
        <dbReference type="ARBA" id="ARBA00022842"/>
    </source>
</evidence>
<dbReference type="SUPFAM" id="SSF52518">
    <property type="entry name" value="Thiamin diphosphate-binding fold (THDP-binding)"/>
    <property type="match status" value="2"/>
</dbReference>
<keyword evidence="2" id="KW-0479">Metal-binding</keyword>
<evidence type="ECO:0000259" key="6">
    <source>
        <dbReference type="Pfam" id="PF02776"/>
    </source>
</evidence>
<gene>
    <name evidence="7" type="ORF">SAMN05216463_101160</name>
</gene>
<dbReference type="PANTHER" id="PTHR42916:SF1">
    <property type="entry name" value="PROTEIN PHYLLO, CHLOROPLASTIC"/>
    <property type="match status" value="1"/>
</dbReference>
<dbReference type="GO" id="GO:0009234">
    <property type="term" value="P:menaquinone biosynthetic process"/>
    <property type="evidence" value="ECO:0007669"/>
    <property type="project" value="InterPro"/>
</dbReference>
<dbReference type="GO" id="GO:0070204">
    <property type="term" value="F:2-succinyl-5-enolpyruvyl-6-hydroxy-3-cyclohexene-1-carboxylic-acid synthase activity"/>
    <property type="evidence" value="ECO:0007669"/>
    <property type="project" value="InterPro"/>
</dbReference>